<organism evidence="10 11">
    <name type="scientific">Streptomyces prasinosporus</name>
    <dbReference type="NCBI Taxonomy" id="68256"/>
    <lineage>
        <taxon>Bacteria</taxon>
        <taxon>Bacillati</taxon>
        <taxon>Actinomycetota</taxon>
        <taxon>Actinomycetes</taxon>
        <taxon>Kitasatosporales</taxon>
        <taxon>Streptomycetaceae</taxon>
        <taxon>Streptomyces</taxon>
        <taxon>Streptomyces albogriseolus group</taxon>
    </lineage>
</organism>
<dbReference type="InterPro" id="IPR011527">
    <property type="entry name" value="ABC1_TM_dom"/>
</dbReference>
<feature type="transmembrane region" description="Helical" evidence="7">
    <location>
        <begin position="235"/>
        <end position="261"/>
    </location>
</feature>
<dbReference type="EMBL" id="BAAAXF010000014">
    <property type="protein sequence ID" value="GAA3493967.1"/>
    <property type="molecule type" value="Genomic_DNA"/>
</dbReference>
<keyword evidence="4 10" id="KW-0067">ATP-binding</keyword>
<dbReference type="SMART" id="SM00382">
    <property type="entry name" value="AAA"/>
    <property type="match status" value="1"/>
</dbReference>
<evidence type="ECO:0000256" key="4">
    <source>
        <dbReference type="ARBA" id="ARBA00022840"/>
    </source>
</evidence>
<feature type="domain" description="ABC transmembrane type-1" evidence="9">
    <location>
        <begin position="18"/>
        <end position="298"/>
    </location>
</feature>
<comment type="caution">
    <text evidence="10">The sequence shown here is derived from an EMBL/GenBank/DDBJ whole genome shotgun (WGS) entry which is preliminary data.</text>
</comment>
<feature type="transmembrane region" description="Helical" evidence="7">
    <location>
        <begin position="155"/>
        <end position="173"/>
    </location>
</feature>
<dbReference type="InterPro" id="IPR003439">
    <property type="entry name" value="ABC_transporter-like_ATP-bd"/>
</dbReference>
<dbReference type="InterPro" id="IPR036640">
    <property type="entry name" value="ABC1_TM_sf"/>
</dbReference>
<evidence type="ECO:0000259" key="8">
    <source>
        <dbReference type="PROSITE" id="PS50893"/>
    </source>
</evidence>
<dbReference type="Gene3D" id="1.20.1560.10">
    <property type="entry name" value="ABC transporter type 1, transmembrane domain"/>
    <property type="match status" value="1"/>
</dbReference>
<keyword evidence="11" id="KW-1185">Reference proteome</keyword>
<dbReference type="PROSITE" id="PS50929">
    <property type="entry name" value="ABC_TM1F"/>
    <property type="match status" value="1"/>
</dbReference>
<feature type="transmembrane region" description="Helical" evidence="7">
    <location>
        <begin position="52"/>
        <end position="72"/>
    </location>
</feature>
<dbReference type="InterPro" id="IPR017871">
    <property type="entry name" value="ABC_transporter-like_CS"/>
</dbReference>
<keyword evidence="2 7" id="KW-0812">Transmembrane</keyword>
<keyword evidence="5 7" id="KW-1133">Transmembrane helix</keyword>
<evidence type="ECO:0000256" key="1">
    <source>
        <dbReference type="ARBA" id="ARBA00004651"/>
    </source>
</evidence>
<evidence type="ECO:0000313" key="10">
    <source>
        <dbReference type="EMBL" id="GAA3493967.1"/>
    </source>
</evidence>
<protein>
    <submittedName>
        <fullName evidence="10">ABC transporter ATP-binding protein</fullName>
    </submittedName>
</protein>
<dbReference type="GO" id="GO:0005524">
    <property type="term" value="F:ATP binding"/>
    <property type="evidence" value="ECO:0007669"/>
    <property type="project" value="UniProtKB-KW"/>
</dbReference>
<keyword evidence="6 7" id="KW-0472">Membrane</keyword>
<gene>
    <name evidence="10" type="ORF">GCM10019016_010660</name>
</gene>
<dbReference type="PROSITE" id="PS50893">
    <property type="entry name" value="ABC_TRANSPORTER_2"/>
    <property type="match status" value="1"/>
</dbReference>
<comment type="subcellular location">
    <subcellularLocation>
        <location evidence="1">Cell membrane</location>
        <topology evidence="1">Multi-pass membrane protein</topology>
    </subcellularLocation>
</comment>
<accession>A0ABP6TG80</accession>
<keyword evidence="3" id="KW-0547">Nucleotide-binding</keyword>
<dbReference type="Pfam" id="PF00005">
    <property type="entry name" value="ABC_tran"/>
    <property type="match status" value="1"/>
</dbReference>
<evidence type="ECO:0000313" key="11">
    <source>
        <dbReference type="Proteomes" id="UP001501455"/>
    </source>
</evidence>
<dbReference type="PANTHER" id="PTHR24221:SF646">
    <property type="entry name" value="HAEMOLYSIN SECRETION ATP-BINDING PROTEIN"/>
    <property type="match status" value="1"/>
</dbReference>
<evidence type="ECO:0000256" key="2">
    <source>
        <dbReference type="ARBA" id="ARBA00022692"/>
    </source>
</evidence>
<dbReference type="InterPro" id="IPR027417">
    <property type="entry name" value="P-loop_NTPase"/>
</dbReference>
<sequence>MLTTLLAYARPGRRALMASVAAGVAVSACYIGQSLLLTLAVARGLRGDMTDAVLACCAALAVVPVRAVLVWAREVTAARAAEQVKTELRLHLYRHLLTLGPGHTTQQHTGAVLTTLQDSVEALDRFVSVFLPQVLVSVLGALGIVAVLTVIDPPVAVLVAVTAVLAAAAPRLLRHRMRRYRIAYMHGWRDLSADYLDAVQGLTTLKAVGAHERFAARLFQGAWDFYRSSLRFTQIATVSAGFVGFFAALGTAAAVGLAAWQYASGELALPAVFALLLLSREAFRPVTDLMGAFHAGQTALPAHAAIRELLDAEPAVPDTGTNAVPRTDAPPHVVVDGLRYTYPGQGRPALDDVSLTLEVGTTTAVVGPSGSGKSTLARLLLRFADPDAGTITADGTDLRELRLADWHSRIAVVSQDVFIFHGTVRDNIAFGRADADHADIENAARAAHAHDFITALPEGYDTVIGERGLRLSGGQRQRLAIARALLADAPLLILDEATSSVDIAAEQAVTEALERLCAGRTVLVIAHRLSAVADADHLVVLTDGRVVEAAAPRQLLTRNGAYARLVARQRAGAA</sequence>
<feature type="transmembrane region" description="Helical" evidence="7">
    <location>
        <begin position="20"/>
        <end position="40"/>
    </location>
</feature>
<evidence type="ECO:0000256" key="6">
    <source>
        <dbReference type="ARBA" id="ARBA00023136"/>
    </source>
</evidence>
<dbReference type="PROSITE" id="PS00211">
    <property type="entry name" value="ABC_TRANSPORTER_1"/>
    <property type="match status" value="1"/>
</dbReference>
<evidence type="ECO:0000256" key="7">
    <source>
        <dbReference type="SAM" id="Phobius"/>
    </source>
</evidence>
<proteinExistence type="predicted"/>
<dbReference type="Pfam" id="PF00664">
    <property type="entry name" value="ABC_membrane"/>
    <property type="match status" value="1"/>
</dbReference>
<dbReference type="Proteomes" id="UP001501455">
    <property type="component" value="Unassembled WGS sequence"/>
</dbReference>
<feature type="domain" description="ABC transporter" evidence="8">
    <location>
        <begin position="333"/>
        <end position="568"/>
    </location>
</feature>
<dbReference type="SUPFAM" id="SSF90123">
    <property type="entry name" value="ABC transporter transmembrane region"/>
    <property type="match status" value="1"/>
</dbReference>
<dbReference type="InterPro" id="IPR039421">
    <property type="entry name" value="Type_1_exporter"/>
</dbReference>
<dbReference type="Gene3D" id="3.40.50.300">
    <property type="entry name" value="P-loop containing nucleotide triphosphate hydrolases"/>
    <property type="match status" value="1"/>
</dbReference>
<evidence type="ECO:0000259" key="9">
    <source>
        <dbReference type="PROSITE" id="PS50929"/>
    </source>
</evidence>
<feature type="transmembrane region" description="Helical" evidence="7">
    <location>
        <begin position="126"/>
        <end position="149"/>
    </location>
</feature>
<dbReference type="SUPFAM" id="SSF52540">
    <property type="entry name" value="P-loop containing nucleoside triphosphate hydrolases"/>
    <property type="match status" value="1"/>
</dbReference>
<dbReference type="RefSeq" id="WP_193460620.1">
    <property type="nucleotide sequence ID" value="NZ_BAAAXF010000014.1"/>
</dbReference>
<evidence type="ECO:0000256" key="3">
    <source>
        <dbReference type="ARBA" id="ARBA00022741"/>
    </source>
</evidence>
<name>A0ABP6TG80_9ACTN</name>
<dbReference type="InterPro" id="IPR003593">
    <property type="entry name" value="AAA+_ATPase"/>
</dbReference>
<dbReference type="PANTHER" id="PTHR24221">
    <property type="entry name" value="ATP-BINDING CASSETTE SUB-FAMILY B"/>
    <property type="match status" value="1"/>
</dbReference>
<reference evidence="11" key="1">
    <citation type="journal article" date="2019" name="Int. J. Syst. Evol. Microbiol.">
        <title>The Global Catalogue of Microorganisms (GCM) 10K type strain sequencing project: providing services to taxonomists for standard genome sequencing and annotation.</title>
        <authorList>
            <consortium name="The Broad Institute Genomics Platform"/>
            <consortium name="The Broad Institute Genome Sequencing Center for Infectious Disease"/>
            <person name="Wu L."/>
            <person name="Ma J."/>
        </authorList>
    </citation>
    <scope>NUCLEOTIDE SEQUENCE [LARGE SCALE GENOMIC DNA]</scope>
    <source>
        <strain evidence="11">JCM 4816</strain>
    </source>
</reference>
<evidence type="ECO:0000256" key="5">
    <source>
        <dbReference type="ARBA" id="ARBA00022989"/>
    </source>
</evidence>